<protein>
    <submittedName>
        <fullName evidence="1">Uncharacterized protein</fullName>
    </submittedName>
</protein>
<organism evidence="1 2">
    <name type="scientific">Neisseria sicca VK64</name>
    <dbReference type="NCBI Taxonomy" id="1095748"/>
    <lineage>
        <taxon>Bacteria</taxon>
        <taxon>Pseudomonadati</taxon>
        <taxon>Pseudomonadota</taxon>
        <taxon>Betaproteobacteria</taxon>
        <taxon>Neisseriales</taxon>
        <taxon>Neisseriaceae</taxon>
        <taxon>Neisseria</taxon>
    </lineage>
</organism>
<dbReference type="Proteomes" id="UP000004473">
    <property type="component" value="Unassembled WGS sequence"/>
</dbReference>
<dbReference type="PATRIC" id="fig|1095748.3.peg.711"/>
<dbReference type="EMBL" id="AJMT01000052">
    <property type="protein sequence ID" value="EIG29705.1"/>
    <property type="molecule type" value="Genomic_DNA"/>
</dbReference>
<evidence type="ECO:0000313" key="1">
    <source>
        <dbReference type="EMBL" id="EIG29705.1"/>
    </source>
</evidence>
<name>I2NV44_NEISI</name>
<comment type="caution">
    <text evidence="1">The sequence shown here is derived from an EMBL/GenBank/DDBJ whole genome shotgun (WGS) entry which is preliminary data.</text>
</comment>
<gene>
    <name evidence="1" type="ORF">HMPREF1051_1049</name>
</gene>
<dbReference type="AlphaFoldDB" id="I2NV44"/>
<accession>I2NV44</accession>
<proteinExistence type="predicted"/>
<reference evidence="1 2" key="1">
    <citation type="submission" date="2012-04" db="EMBL/GenBank/DDBJ databases">
        <authorList>
            <person name="Harkins D.M."/>
            <person name="Madupu R."/>
            <person name="Durkin A.S."/>
            <person name="Torralba M."/>
            <person name="Methe B."/>
            <person name="Sutton G.G."/>
            <person name="Nelson K.E."/>
        </authorList>
    </citation>
    <scope>NUCLEOTIDE SEQUENCE [LARGE SCALE GENOMIC DNA]</scope>
    <source>
        <strain evidence="1 2">VK64</strain>
    </source>
</reference>
<sequence length="42" mass="4816">MDCTAIQRSSEMPNSISDDLLITDRRLINTRLPSALQRQLIE</sequence>
<evidence type="ECO:0000313" key="2">
    <source>
        <dbReference type="Proteomes" id="UP000004473"/>
    </source>
</evidence>